<dbReference type="Gene3D" id="1.20.1270.60">
    <property type="entry name" value="Arfaptin homology (AH) domain/BAR domain"/>
    <property type="match status" value="1"/>
</dbReference>
<dbReference type="PANTHER" id="PTHR15708">
    <property type="entry name" value="ACTIN BUNDLING/MISSING IN METASTASIS-RELATED"/>
    <property type="match status" value="1"/>
</dbReference>
<dbReference type="InterPro" id="IPR013606">
    <property type="entry name" value="I-BAR_dom"/>
</dbReference>
<reference evidence="2 3" key="1">
    <citation type="submission" date="2021-06" db="EMBL/GenBank/DDBJ databases">
        <authorList>
            <person name="Palmer J.M."/>
        </authorList>
    </citation>
    <scope>NUCLEOTIDE SEQUENCE [LARGE SCALE GENOMIC DNA]</scope>
    <source>
        <strain evidence="2 3">MEX-2019</strain>
        <tissue evidence="2">Muscle</tissue>
    </source>
</reference>
<evidence type="ECO:0000313" key="3">
    <source>
        <dbReference type="Proteomes" id="UP001311232"/>
    </source>
</evidence>
<accession>A0AAV9RZ67</accession>
<evidence type="ECO:0000259" key="1">
    <source>
        <dbReference type="PROSITE" id="PS51338"/>
    </source>
</evidence>
<dbReference type="AlphaFoldDB" id="A0AAV9RZ67"/>
<dbReference type="GO" id="GO:0009898">
    <property type="term" value="C:cytoplasmic side of plasma membrane"/>
    <property type="evidence" value="ECO:0007669"/>
    <property type="project" value="TreeGrafter"/>
</dbReference>
<name>A0AAV9RZ67_9TELE</name>
<dbReference type="EMBL" id="JAHHUM010001165">
    <property type="protein sequence ID" value="KAK5614331.1"/>
    <property type="molecule type" value="Genomic_DNA"/>
</dbReference>
<dbReference type="Proteomes" id="UP001311232">
    <property type="component" value="Unassembled WGS sequence"/>
</dbReference>
<proteinExistence type="predicted"/>
<dbReference type="GO" id="GO:0005543">
    <property type="term" value="F:phospholipid binding"/>
    <property type="evidence" value="ECO:0007669"/>
    <property type="project" value="TreeGrafter"/>
</dbReference>
<dbReference type="PANTHER" id="PTHR15708:SF8">
    <property type="entry name" value="PROTEIN MTSS 2"/>
    <property type="match status" value="1"/>
</dbReference>
<gene>
    <name evidence="2" type="primary">MTSS2_1</name>
    <name evidence="2" type="ORF">CRENBAI_003166</name>
</gene>
<dbReference type="GO" id="GO:0003779">
    <property type="term" value="F:actin binding"/>
    <property type="evidence" value="ECO:0007669"/>
    <property type="project" value="InterPro"/>
</dbReference>
<protein>
    <submittedName>
        <fullName evidence="2">Protein MTSS 2</fullName>
    </submittedName>
</protein>
<sequence length="99" mass="10631">MESVEKECGALGGLFQAIVNDMKSSYPVWEDFSAKATKLHSQLRATILAAVAFLDAFQKVADMATSSKGLHSGAVGSTVALQQEDPGWSIVRDFPNKDL</sequence>
<dbReference type="SUPFAM" id="SSF103657">
    <property type="entry name" value="BAR/IMD domain-like"/>
    <property type="match status" value="1"/>
</dbReference>
<evidence type="ECO:0000313" key="2">
    <source>
        <dbReference type="EMBL" id="KAK5614331.1"/>
    </source>
</evidence>
<dbReference type="GO" id="GO:0015629">
    <property type="term" value="C:actin cytoskeleton"/>
    <property type="evidence" value="ECO:0007669"/>
    <property type="project" value="TreeGrafter"/>
</dbReference>
<dbReference type="GO" id="GO:0007009">
    <property type="term" value="P:plasma membrane organization"/>
    <property type="evidence" value="ECO:0007669"/>
    <property type="project" value="InterPro"/>
</dbReference>
<dbReference type="GO" id="GO:0030031">
    <property type="term" value="P:cell projection assembly"/>
    <property type="evidence" value="ECO:0007669"/>
    <property type="project" value="TreeGrafter"/>
</dbReference>
<dbReference type="PROSITE" id="PS51338">
    <property type="entry name" value="IMD"/>
    <property type="match status" value="1"/>
</dbReference>
<dbReference type="Pfam" id="PF08397">
    <property type="entry name" value="IMD"/>
    <property type="match status" value="1"/>
</dbReference>
<comment type="caution">
    <text evidence="2">The sequence shown here is derived from an EMBL/GenBank/DDBJ whole genome shotgun (WGS) entry which is preliminary data.</text>
</comment>
<keyword evidence="3" id="KW-1185">Reference proteome</keyword>
<dbReference type="InterPro" id="IPR030127">
    <property type="entry name" value="MTSS1/MTSS2"/>
</dbReference>
<dbReference type="InterPro" id="IPR027267">
    <property type="entry name" value="AH/BAR_dom_sf"/>
</dbReference>
<feature type="domain" description="IMD" evidence="1">
    <location>
        <begin position="1"/>
        <end position="99"/>
    </location>
</feature>
<organism evidence="2 3">
    <name type="scientific">Crenichthys baileyi</name>
    <name type="common">White River springfish</name>
    <dbReference type="NCBI Taxonomy" id="28760"/>
    <lineage>
        <taxon>Eukaryota</taxon>
        <taxon>Metazoa</taxon>
        <taxon>Chordata</taxon>
        <taxon>Craniata</taxon>
        <taxon>Vertebrata</taxon>
        <taxon>Euteleostomi</taxon>
        <taxon>Actinopterygii</taxon>
        <taxon>Neopterygii</taxon>
        <taxon>Teleostei</taxon>
        <taxon>Neoteleostei</taxon>
        <taxon>Acanthomorphata</taxon>
        <taxon>Ovalentaria</taxon>
        <taxon>Atherinomorphae</taxon>
        <taxon>Cyprinodontiformes</taxon>
        <taxon>Goodeidae</taxon>
        <taxon>Crenichthys</taxon>
    </lineage>
</organism>